<gene>
    <name evidence="1" type="ORF">lpari_03204</name>
</gene>
<dbReference type="RefSeq" id="WP_058518496.1">
    <property type="nucleotide sequence ID" value="NZ_CAAAIE010000003.1"/>
</dbReference>
<sequence length="156" mass="18758">MNIFYLDSDITQCARFHCDKHVVKMLLESAQLLCSVLWLHQIEAPYKPTHLKHPCVLWVNESLSNWLWLKKLACALNEEYKYRFNHTYNHKSYDVILTLALPPLVDHGLTKRPQALPDEFKQEDPIKAYRQYYKIRKRHLGHWSKRDIPDWFLEPN</sequence>
<evidence type="ECO:0000313" key="1">
    <source>
        <dbReference type="EMBL" id="OEH45797.1"/>
    </source>
</evidence>
<dbReference type="AlphaFoldDB" id="A0A1E5JML8"/>
<keyword evidence="2" id="KW-1185">Reference proteome</keyword>
<dbReference type="InterPro" id="IPR004260">
    <property type="entry name" value="Pyr-dimer_DNA_glycosylase"/>
</dbReference>
<comment type="caution">
    <text evidence="1">The sequence shown here is derived from an EMBL/GenBank/DDBJ whole genome shotgun (WGS) entry which is preliminary data.</text>
</comment>
<dbReference type="EMBL" id="LSOG01000086">
    <property type="protein sequence ID" value="OEH45797.1"/>
    <property type="molecule type" value="Genomic_DNA"/>
</dbReference>
<organism evidence="1 2">
    <name type="scientific">Legionella parisiensis</name>
    <dbReference type="NCBI Taxonomy" id="45071"/>
    <lineage>
        <taxon>Bacteria</taxon>
        <taxon>Pseudomonadati</taxon>
        <taxon>Pseudomonadota</taxon>
        <taxon>Gammaproteobacteria</taxon>
        <taxon>Legionellales</taxon>
        <taxon>Legionellaceae</taxon>
        <taxon>Legionella</taxon>
    </lineage>
</organism>
<accession>A0A1E5JML8</accession>
<name>A0A1E5JML8_9GAMM</name>
<dbReference type="STRING" id="45071.Lpar_2761"/>
<dbReference type="Pfam" id="PF03013">
    <property type="entry name" value="Pyr_excise"/>
    <property type="match status" value="1"/>
</dbReference>
<protein>
    <submittedName>
        <fullName evidence="1">Uncharacterized protein</fullName>
    </submittedName>
</protein>
<proteinExistence type="predicted"/>
<dbReference type="PATRIC" id="fig|45071.6.peg.2973"/>
<dbReference type="OrthoDB" id="7348899at2"/>
<reference evidence="1 2" key="1">
    <citation type="submission" date="2016-02" db="EMBL/GenBank/DDBJ databases">
        <title>Secondary metabolites in Legionella.</title>
        <authorList>
            <person name="Tobias N.J."/>
            <person name="Bode H.B."/>
        </authorList>
    </citation>
    <scope>NUCLEOTIDE SEQUENCE [LARGE SCALE GENOMIC DNA]</scope>
    <source>
        <strain evidence="1 2">DSM 19216</strain>
    </source>
</reference>
<evidence type="ECO:0000313" key="2">
    <source>
        <dbReference type="Proteomes" id="UP000095229"/>
    </source>
</evidence>
<dbReference type="Proteomes" id="UP000095229">
    <property type="component" value="Unassembled WGS sequence"/>
</dbReference>